<dbReference type="InterPro" id="IPR033764">
    <property type="entry name" value="Sdr_B"/>
</dbReference>
<evidence type="ECO:0000313" key="6">
    <source>
        <dbReference type="EMBL" id="MDT1975301.1"/>
    </source>
</evidence>
<dbReference type="SMART" id="SM00635">
    <property type="entry name" value="BID_2"/>
    <property type="match status" value="9"/>
</dbReference>
<feature type="domain" description="BIG2" evidence="5">
    <location>
        <begin position="1646"/>
        <end position="1723"/>
    </location>
</feature>
<comment type="caution">
    <text evidence="6">The sequence shown here is derived from an EMBL/GenBank/DDBJ whole genome shotgun (WGS) entry which is preliminary data.</text>
</comment>
<dbReference type="Pfam" id="PF02368">
    <property type="entry name" value="Big_2"/>
    <property type="match status" value="8"/>
</dbReference>
<feature type="domain" description="BIG2" evidence="5">
    <location>
        <begin position="451"/>
        <end position="528"/>
    </location>
</feature>
<evidence type="ECO:0000256" key="4">
    <source>
        <dbReference type="SAM" id="SignalP"/>
    </source>
</evidence>
<dbReference type="SUPFAM" id="SSF49373">
    <property type="entry name" value="Invasin/intimin cell-adhesion fragments"/>
    <property type="match status" value="9"/>
</dbReference>
<feature type="domain" description="BIG2" evidence="5">
    <location>
        <begin position="1207"/>
        <end position="1284"/>
    </location>
</feature>
<feature type="signal peptide" evidence="4">
    <location>
        <begin position="1"/>
        <end position="25"/>
    </location>
</feature>
<dbReference type="Gene3D" id="2.60.40.10">
    <property type="entry name" value="Immunoglobulins"/>
    <property type="match status" value="9"/>
</dbReference>
<feature type="domain" description="BIG2" evidence="5">
    <location>
        <begin position="1023"/>
        <end position="1100"/>
    </location>
</feature>
<feature type="chain" id="PRO_5043790723" evidence="4">
    <location>
        <begin position="26"/>
        <end position="1749"/>
    </location>
</feature>
<feature type="domain" description="BIG2" evidence="5">
    <location>
        <begin position="261"/>
        <end position="339"/>
    </location>
</feature>
<gene>
    <name evidence="6" type="ORF">MX635_12905</name>
</gene>
<dbReference type="GO" id="GO:0005576">
    <property type="term" value="C:extracellular region"/>
    <property type="evidence" value="ECO:0007669"/>
    <property type="project" value="UniProtKB-SubCell"/>
</dbReference>
<dbReference type="InterPro" id="IPR003343">
    <property type="entry name" value="Big_2"/>
</dbReference>
<dbReference type="InterPro" id="IPR051417">
    <property type="entry name" value="SDr/BOS_complex"/>
</dbReference>
<dbReference type="Gene3D" id="2.60.40.1080">
    <property type="match status" value="9"/>
</dbReference>
<comment type="subcellular location">
    <subcellularLocation>
        <location evidence="1">Secreted</location>
    </subcellularLocation>
</comment>
<dbReference type="SUPFAM" id="SSF117074">
    <property type="entry name" value="Hypothetical protein PA1324"/>
    <property type="match status" value="2"/>
</dbReference>
<dbReference type="Proteomes" id="UP001249945">
    <property type="component" value="Unassembled WGS sequence"/>
</dbReference>
<feature type="domain" description="BIG2" evidence="5">
    <location>
        <begin position="1476"/>
        <end position="1553"/>
    </location>
</feature>
<reference evidence="6" key="1">
    <citation type="submission" date="2022-04" db="EMBL/GenBank/DDBJ databases">
        <title>Draft genome sequences of lactic acid bacteria (LAB) strains involved in meat spoilage.</title>
        <authorList>
            <person name="Palevich N."/>
        </authorList>
    </citation>
    <scope>NUCLEOTIDE SEQUENCE</scope>
    <source>
        <strain evidence="6">9-14</strain>
    </source>
</reference>
<accession>A0AAW8RI21</accession>
<organism evidence="6 7">
    <name type="scientific">Carnobacterium divergens</name>
    <name type="common">Lactobacillus divergens</name>
    <dbReference type="NCBI Taxonomy" id="2748"/>
    <lineage>
        <taxon>Bacteria</taxon>
        <taxon>Bacillati</taxon>
        <taxon>Bacillota</taxon>
        <taxon>Bacilli</taxon>
        <taxon>Lactobacillales</taxon>
        <taxon>Carnobacteriaceae</taxon>
        <taxon>Carnobacterium</taxon>
    </lineage>
</organism>
<keyword evidence="3 4" id="KW-0732">Signal</keyword>
<sequence>MKKNKLMQIFLLVMLLLNTVLPSLATTVSAAGITKNEQAKAGTGTISAVFFEDLNNNEQQDPSEPGVGGIELTLFDATANKKLGTTTTDSSGRYTFSNLPAGKYYLKIGEIPQGYRWFGQGPLGFGGGSTRYFDLAEGQTESGAYMTLYPTTASMKGIAYSDKNKNGQKDSDEVGIAGLETSIFKVGSSTPVQTTTTDGQGEYHFSKLEPNTPYSVEIKFPSDYEVTSKSYFIGSGKSEPISLSEEQMLENVNLGLYKAVPVGSISVNPTVLEKFVGESGTLVTTVLPIDATDKSVTYSSGDTTVMTVDSNGNWVAKKAGTTTIKVTSNEDKSKFAYVTVTVKEKYNPTISGQIQNETGSGFSGISVELREPGSGKLIQQTTSSIDGSYSFTGLTNNVNYYIKVMIPKDYQVKFGYGIFDTAGTSGYFKLEESNKSNITGVNLQLEPKTVLPESIKVSPKVIDTVVNETGQLTVEFFPTNTTNKDLTYKVSNVDIISVDANGKWTAKKSGKTTITVISASGAQDIVEVTVRSLTDSYIGGKIVDPNGKAVNGVELLIYSWDGKLVGQKTTDGTGAYRFDNLEAKHYYLQLKFPKEYEFVSSNKNYFWGNSTGYLHVDGMNSIGDVDAVIRLANPKESSLSGTIYDQTNNGIGFSGVEIQLVNADTGQVTKAITNTNGTYSFSNLEKSNYYLKIIAPVNYEFASSNVFYYDLLTGYIAVDGVAKQTGFDASLKVITPKNNSSIKGVITNQETGLGFPGVQLNLYSQDNSQKGSAVTATDGSYNFIGLTPGDYYVKLVFPVDYQLSHSNIFGSDGTSGYLALDGTNQLTDRNATLKKIAIEAESITVEPKELNQLIGDTGKLTVTFQPSNTTDKNVNFTSKNPNVITIDKDGNWIATGVGTTTIEVTTSNGKKETVKVTVKSKQESSISGKITNHSTGLGFEEISMKLYTSDGKLVSEAITDVNGYYSFEGLSKNDYYVILGVPEGQVMFTSNTFGADGVSGFYPIDGSNKMTDRNATLKPKDIPAVGITVEPKELNQFVGDTGKLAITFQPGSTTDKSLNFVSGKPEIMTIDKDGNWIATGVGTTTIEVTTSNGKKATVKVTVKSKQESSISGVITNHSTGLGLSEITLKLYTFDGKLASEVITDMDGQYSFVELSKSDYYIVLSVPEGQEMFYSNTFGSDGVSGFYAIDGSNKVTDRNATLKSKDIPAIGITVEPKELNQVVGDTGKLAVTFQPGSTTDKSLNFVSEDPTVMTIDKDGNWIATGVGTTTITVTTSNGKTATVKVTVTAKEIPAESITVEPKELNQIVGDTGKLAITFQPENTTDKSLNFVSEDSKVMTIDKDGNWIATGVGTTTITVTTSNGKTTTVAVTVKAKQESSISGIVTRQSTGAGIGGVTLTLYTFDSKPYGEVTTNAKGEYIFTNLPASEYYIVLSIPDGQEIAQSDTFGSDGVSGFYTVDGSNKLVEKNATLKTKDVLAESITAEPKELNQVVGDTGKLTITFQPSNTADKSLNFVSEDPTVMTIDKDGNWIATGVGTTIITVTTSNGKKTTVKVTVKAKEIPAESITAEPKELNQIVGDTGKLAITFQPGNTTDKSLNFVSEDPTVMTIDKAGNWIATGVGTTTIIVTTSNGKKTTVKVTVKAKEIPAESITAEPKELNQIVGDTGKLAITFQPSNTTDKSLNFVSQHPEIMTIDSEGNWVARAEGTTVITVTTSNGKLTHVFVTVKAKNVPAESITVEPKELNQFVGDT</sequence>
<dbReference type="RefSeq" id="WP_311780982.1">
    <property type="nucleotide sequence ID" value="NZ_JALRMR010000019.1"/>
</dbReference>
<name>A0AAW8RI21_CARDV</name>
<keyword evidence="6" id="KW-0121">Carboxypeptidase</keyword>
<dbReference type="PANTHER" id="PTHR23303:SF15">
    <property type="entry name" value="COLOSSIN-A"/>
    <property type="match status" value="1"/>
</dbReference>
<feature type="non-terminal residue" evidence="6">
    <location>
        <position position="1749"/>
    </location>
</feature>
<protein>
    <submittedName>
        <fullName evidence="6">Carboxypeptidase regulatory-like domain-containing protein</fullName>
    </submittedName>
</protein>
<dbReference type="GO" id="GO:0004180">
    <property type="term" value="F:carboxypeptidase activity"/>
    <property type="evidence" value="ECO:0007669"/>
    <property type="project" value="UniProtKB-KW"/>
</dbReference>
<feature type="domain" description="BIG2" evidence="5">
    <location>
        <begin position="839"/>
        <end position="916"/>
    </location>
</feature>
<feature type="domain" description="BIG2" evidence="5">
    <location>
        <begin position="1292"/>
        <end position="1369"/>
    </location>
</feature>
<evidence type="ECO:0000313" key="7">
    <source>
        <dbReference type="Proteomes" id="UP001249945"/>
    </source>
</evidence>
<dbReference type="EMBL" id="JALRMR010000019">
    <property type="protein sequence ID" value="MDT1975301.1"/>
    <property type="molecule type" value="Genomic_DNA"/>
</dbReference>
<feature type="domain" description="BIG2" evidence="5">
    <location>
        <begin position="1561"/>
        <end position="1638"/>
    </location>
</feature>
<dbReference type="Pfam" id="PF13620">
    <property type="entry name" value="CarboxypepD_reg"/>
    <property type="match status" value="1"/>
</dbReference>
<proteinExistence type="predicted"/>
<dbReference type="Pfam" id="PF17210">
    <property type="entry name" value="SdrD_B"/>
    <property type="match status" value="7"/>
</dbReference>
<evidence type="ECO:0000256" key="1">
    <source>
        <dbReference type="ARBA" id="ARBA00004613"/>
    </source>
</evidence>
<keyword evidence="2" id="KW-0964">Secreted</keyword>
<dbReference type="InterPro" id="IPR013783">
    <property type="entry name" value="Ig-like_fold"/>
</dbReference>
<keyword evidence="6" id="KW-0378">Hydrolase</keyword>
<evidence type="ECO:0000256" key="3">
    <source>
        <dbReference type="ARBA" id="ARBA00022729"/>
    </source>
</evidence>
<dbReference type="SUPFAM" id="SSF49478">
    <property type="entry name" value="Cna protein B-type domain"/>
    <property type="match status" value="7"/>
</dbReference>
<dbReference type="InterPro" id="IPR008964">
    <property type="entry name" value="Invasin/intimin_cell_adhesion"/>
</dbReference>
<evidence type="ECO:0000259" key="5">
    <source>
        <dbReference type="SMART" id="SM00635"/>
    </source>
</evidence>
<keyword evidence="6" id="KW-0645">Protease</keyword>
<dbReference type="PANTHER" id="PTHR23303">
    <property type="entry name" value="CARBOXYPEPTIDASE REGULATORY REGION-CONTAINING"/>
    <property type="match status" value="1"/>
</dbReference>
<evidence type="ECO:0000256" key="2">
    <source>
        <dbReference type="ARBA" id="ARBA00022525"/>
    </source>
</evidence>